<gene>
    <name evidence="2" type="ORF">SK128_008282</name>
</gene>
<reference evidence="2 3" key="1">
    <citation type="submission" date="2023-11" db="EMBL/GenBank/DDBJ databases">
        <title>Halocaridina rubra genome assembly.</title>
        <authorList>
            <person name="Smith C."/>
        </authorList>
    </citation>
    <scope>NUCLEOTIDE SEQUENCE [LARGE SCALE GENOMIC DNA]</scope>
    <source>
        <strain evidence="2">EP-1</strain>
        <tissue evidence="2">Whole</tissue>
    </source>
</reference>
<comment type="caution">
    <text evidence="2">The sequence shown here is derived from an EMBL/GenBank/DDBJ whole genome shotgun (WGS) entry which is preliminary data.</text>
</comment>
<feature type="region of interest" description="Disordered" evidence="1">
    <location>
        <begin position="67"/>
        <end position="166"/>
    </location>
</feature>
<organism evidence="2 3">
    <name type="scientific">Halocaridina rubra</name>
    <name type="common">Hawaiian red shrimp</name>
    <dbReference type="NCBI Taxonomy" id="373956"/>
    <lineage>
        <taxon>Eukaryota</taxon>
        <taxon>Metazoa</taxon>
        <taxon>Ecdysozoa</taxon>
        <taxon>Arthropoda</taxon>
        <taxon>Crustacea</taxon>
        <taxon>Multicrustacea</taxon>
        <taxon>Malacostraca</taxon>
        <taxon>Eumalacostraca</taxon>
        <taxon>Eucarida</taxon>
        <taxon>Decapoda</taxon>
        <taxon>Pleocyemata</taxon>
        <taxon>Caridea</taxon>
        <taxon>Atyoidea</taxon>
        <taxon>Atyidae</taxon>
        <taxon>Halocaridina</taxon>
    </lineage>
</organism>
<feature type="compositionally biased region" description="Basic and acidic residues" evidence="1">
    <location>
        <begin position="77"/>
        <end position="98"/>
    </location>
</feature>
<sequence>MAVGSVLKSVNIPSEVILRVCVVLCYLIIVSECQFRNDQDPEYNRYDSRGYNQQYPLYTTPSPVRTRYSSGDTYYGTDRRYDTHYDDPTRVRDFDNRYQEQSYRYGEPYPPRDFGNIGGGRYDSRGRERPGYDGRQGDNRNTFGRFGVLDGWRPEIQGEQRPSETP</sequence>
<dbReference type="EMBL" id="JAXCGZ010014551">
    <property type="protein sequence ID" value="KAK7071441.1"/>
    <property type="molecule type" value="Genomic_DNA"/>
</dbReference>
<feature type="compositionally biased region" description="Polar residues" evidence="1">
    <location>
        <begin position="50"/>
        <end position="60"/>
    </location>
</feature>
<feature type="compositionally biased region" description="Basic and acidic residues" evidence="1">
    <location>
        <begin position="152"/>
        <end position="166"/>
    </location>
</feature>
<evidence type="ECO:0000313" key="3">
    <source>
        <dbReference type="Proteomes" id="UP001381693"/>
    </source>
</evidence>
<feature type="region of interest" description="Disordered" evidence="1">
    <location>
        <begin position="41"/>
        <end position="60"/>
    </location>
</feature>
<evidence type="ECO:0000313" key="2">
    <source>
        <dbReference type="EMBL" id="KAK7071441.1"/>
    </source>
</evidence>
<name>A0AAN8WW08_HALRR</name>
<dbReference type="Proteomes" id="UP001381693">
    <property type="component" value="Unassembled WGS sequence"/>
</dbReference>
<protein>
    <submittedName>
        <fullName evidence="2">Uncharacterized protein</fullName>
    </submittedName>
</protein>
<accession>A0AAN8WW08</accession>
<feature type="non-terminal residue" evidence="2">
    <location>
        <position position="166"/>
    </location>
</feature>
<feature type="compositionally biased region" description="Basic and acidic residues" evidence="1">
    <location>
        <begin position="122"/>
        <end position="138"/>
    </location>
</feature>
<evidence type="ECO:0000256" key="1">
    <source>
        <dbReference type="SAM" id="MobiDB-lite"/>
    </source>
</evidence>
<keyword evidence="3" id="KW-1185">Reference proteome</keyword>
<proteinExistence type="predicted"/>
<dbReference type="AlphaFoldDB" id="A0AAN8WW08"/>